<dbReference type="EMBL" id="CASHTH010003955">
    <property type="protein sequence ID" value="CAI8051739.1"/>
    <property type="molecule type" value="Genomic_DNA"/>
</dbReference>
<evidence type="ECO:0000313" key="2">
    <source>
        <dbReference type="EMBL" id="CAI8051739.1"/>
    </source>
</evidence>
<dbReference type="AlphaFoldDB" id="A0AA35TQ71"/>
<name>A0AA35TQ71_GEOBA</name>
<sequence length="98" mass="10420">MAVIAGEVRVAQGEGGEVVAIQDELVLKEGEHGGPARLERRERVLVAVPDEDGNVAVAEQVTVRAVEMPPPTPDPPPSQTVPIRPEPRPPRAATRAHV</sequence>
<reference evidence="2" key="1">
    <citation type="submission" date="2023-03" db="EMBL/GenBank/DDBJ databases">
        <authorList>
            <person name="Steffen K."/>
            <person name="Cardenas P."/>
        </authorList>
    </citation>
    <scope>NUCLEOTIDE SEQUENCE</scope>
</reference>
<comment type="caution">
    <text evidence="2">The sequence shown here is derived from an EMBL/GenBank/DDBJ whole genome shotgun (WGS) entry which is preliminary data.</text>
</comment>
<keyword evidence="3" id="KW-1185">Reference proteome</keyword>
<evidence type="ECO:0000256" key="1">
    <source>
        <dbReference type="SAM" id="MobiDB-lite"/>
    </source>
</evidence>
<gene>
    <name evidence="2" type="ORF">GBAR_LOCUS28313</name>
</gene>
<protein>
    <recommendedName>
        <fullName evidence="4">DUF2382 domain-containing protein</fullName>
    </recommendedName>
</protein>
<proteinExistence type="predicted"/>
<dbReference type="Proteomes" id="UP001174909">
    <property type="component" value="Unassembled WGS sequence"/>
</dbReference>
<evidence type="ECO:0000313" key="3">
    <source>
        <dbReference type="Proteomes" id="UP001174909"/>
    </source>
</evidence>
<feature type="compositionally biased region" description="Pro residues" evidence="1">
    <location>
        <begin position="68"/>
        <end position="79"/>
    </location>
</feature>
<accession>A0AA35TQ71</accession>
<evidence type="ECO:0008006" key="4">
    <source>
        <dbReference type="Google" id="ProtNLM"/>
    </source>
</evidence>
<feature type="region of interest" description="Disordered" evidence="1">
    <location>
        <begin position="66"/>
        <end position="98"/>
    </location>
</feature>
<organism evidence="2 3">
    <name type="scientific">Geodia barretti</name>
    <name type="common">Barrett's horny sponge</name>
    <dbReference type="NCBI Taxonomy" id="519541"/>
    <lineage>
        <taxon>Eukaryota</taxon>
        <taxon>Metazoa</taxon>
        <taxon>Porifera</taxon>
        <taxon>Demospongiae</taxon>
        <taxon>Heteroscleromorpha</taxon>
        <taxon>Tetractinellida</taxon>
        <taxon>Astrophorina</taxon>
        <taxon>Geodiidae</taxon>
        <taxon>Geodia</taxon>
    </lineage>
</organism>